<accession>A0A6S6MAD1</accession>
<keyword evidence="2" id="KW-0255">Endonuclease</keyword>
<dbReference type="GO" id="GO:0004519">
    <property type="term" value="F:endonuclease activity"/>
    <property type="evidence" value="ECO:0007669"/>
    <property type="project" value="UniProtKB-KW"/>
</dbReference>
<dbReference type="Proteomes" id="UP000515472">
    <property type="component" value="Chromosome"/>
</dbReference>
<dbReference type="GO" id="GO:0006506">
    <property type="term" value="P:GPI anchor biosynthetic process"/>
    <property type="evidence" value="ECO:0007669"/>
    <property type="project" value="TreeGrafter"/>
</dbReference>
<reference evidence="2 3" key="1">
    <citation type="submission" date="2020-06" db="EMBL/GenBank/DDBJ databases">
        <title>Interaction of electrochemicaly active bacteria, Geobacter bremensis R4 on different carbon anode.</title>
        <authorList>
            <person name="Meng L."/>
            <person name="Yoshida N."/>
        </authorList>
    </citation>
    <scope>NUCLEOTIDE SEQUENCE [LARGE SCALE GENOMIC DNA]</scope>
    <source>
        <strain evidence="2 3">R4</strain>
    </source>
</reference>
<dbReference type="GO" id="GO:0016020">
    <property type="term" value="C:membrane"/>
    <property type="evidence" value="ECO:0007669"/>
    <property type="project" value="GOC"/>
</dbReference>
<dbReference type="PANTHER" id="PTHR14859">
    <property type="entry name" value="CALCOFLUOR WHITE HYPERSENSITIVE PROTEIN PRECURSOR"/>
    <property type="match status" value="1"/>
</dbReference>
<keyword evidence="2" id="KW-0540">Nuclease</keyword>
<evidence type="ECO:0000259" key="1">
    <source>
        <dbReference type="Pfam" id="PF03372"/>
    </source>
</evidence>
<dbReference type="AlphaFoldDB" id="A0A6S6MAD1"/>
<evidence type="ECO:0000313" key="3">
    <source>
        <dbReference type="Proteomes" id="UP000515472"/>
    </source>
</evidence>
<dbReference type="InterPro" id="IPR036691">
    <property type="entry name" value="Endo/exonu/phosph_ase_sf"/>
</dbReference>
<gene>
    <name evidence="2" type="ORF">GEOBRER4_35560</name>
</gene>
<dbReference type="SUPFAM" id="SSF56219">
    <property type="entry name" value="DNase I-like"/>
    <property type="match status" value="1"/>
</dbReference>
<protein>
    <submittedName>
        <fullName evidence="2">Endonuclease</fullName>
    </submittedName>
</protein>
<feature type="domain" description="Endonuclease/exonuclease/phosphatase" evidence="1">
    <location>
        <begin position="21"/>
        <end position="249"/>
    </location>
</feature>
<keyword evidence="3" id="KW-1185">Reference proteome</keyword>
<evidence type="ECO:0000313" key="2">
    <source>
        <dbReference type="EMBL" id="BCG48806.1"/>
    </source>
</evidence>
<name>A0A6S6MAD1_9BACT</name>
<dbReference type="KEGG" id="gbn:GEOBRER4_35560"/>
<dbReference type="Pfam" id="PF03372">
    <property type="entry name" value="Exo_endo_phos"/>
    <property type="match status" value="1"/>
</dbReference>
<dbReference type="Gene3D" id="3.60.10.10">
    <property type="entry name" value="Endonuclease/exonuclease/phosphatase"/>
    <property type="match status" value="1"/>
</dbReference>
<dbReference type="InterPro" id="IPR051916">
    <property type="entry name" value="GPI-anchor_lipid_remodeler"/>
</dbReference>
<dbReference type="EMBL" id="AP023213">
    <property type="protein sequence ID" value="BCG48806.1"/>
    <property type="molecule type" value="Genomic_DNA"/>
</dbReference>
<dbReference type="InterPro" id="IPR005135">
    <property type="entry name" value="Endo/exonuclease/phosphatase"/>
</dbReference>
<keyword evidence="2" id="KW-0378">Hydrolase</keyword>
<proteinExistence type="predicted"/>
<dbReference type="PANTHER" id="PTHR14859:SF15">
    <property type="entry name" value="ENDONUCLEASE_EXONUCLEASE_PHOSPHATASE DOMAIN-CONTAINING PROTEIN"/>
    <property type="match status" value="1"/>
</dbReference>
<sequence>MEAAKDAGCAMSDQDRSFTIMTYNVHRLIGNDRCSSASRIAEVIHSCGPDIVCLQELPGARVRPEVGGPCQDLVHELALLTTGERHYFLERERWGKVVLSRFPMRLVQAGGLHPQNRYRTVVPRGVIWVEIDLFGQKLQVVNAHLGLTHRERNYQVRVLTGPEWLSHPDCRPPVVLCGDFNTLPSSTIHKRLKNALMDEQEKLKFGHNQFTFPSKLPMVRFDHVFVSPDLVVEDELIPRTRLTGVASDHLPLVVRLRLAVTP</sequence>
<organism evidence="2 3">
    <name type="scientific">Citrifermentans bremense</name>
    <dbReference type="NCBI Taxonomy" id="60035"/>
    <lineage>
        <taxon>Bacteria</taxon>
        <taxon>Pseudomonadati</taxon>
        <taxon>Thermodesulfobacteriota</taxon>
        <taxon>Desulfuromonadia</taxon>
        <taxon>Geobacterales</taxon>
        <taxon>Geobacteraceae</taxon>
        <taxon>Citrifermentans</taxon>
    </lineage>
</organism>